<feature type="region of interest" description="Disordered" evidence="1">
    <location>
        <begin position="66"/>
        <end position="93"/>
    </location>
</feature>
<name>A0A6A6Y2A4_9PEZI</name>
<evidence type="ECO:0000313" key="3">
    <source>
        <dbReference type="Proteomes" id="UP000504636"/>
    </source>
</evidence>
<reference evidence="2 4" key="1">
    <citation type="journal article" date="2020" name="Stud. Mycol.">
        <title>101 Dothideomycetes genomes: a test case for predicting lifestyles and emergence of pathogens.</title>
        <authorList>
            <person name="Haridas S."/>
            <person name="Albert R."/>
            <person name="Binder M."/>
            <person name="Bloem J."/>
            <person name="Labutti K."/>
            <person name="Salamov A."/>
            <person name="Andreopoulos B."/>
            <person name="Baker S."/>
            <person name="Barry K."/>
            <person name="Bills G."/>
            <person name="Bluhm B."/>
            <person name="Cannon C."/>
            <person name="Castanera R."/>
            <person name="Culley D."/>
            <person name="Daum C."/>
            <person name="Ezra D."/>
            <person name="Gonzalez J."/>
            <person name="Henrissat B."/>
            <person name="Kuo A."/>
            <person name="Liang C."/>
            <person name="Lipzen A."/>
            <person name="Lutzoni F."/>
            <person name="Magnuson J."/>
            <person name="Mondo S."/>
            <person name="Nolan M."/>
            <person name="Ohm R."/>
            <person name="Pangilinan J."/>
            <person name="Park H.-J."/>
            <person name="Ramirez L."/>
            <person name="Alfaro M."/>
            <person name="Sun H."/>
            <person name="Tritt A."/>
            <person name="Yoshinaga Y."/>
            <person name="Zwiers L.-H."/>
            <person name="Turgeon B."/>
            <person name="Goodwin S."/>
            <person name="Spatafora J."/>
            <person name="Crous P."/>
            <person name="Grigoriev I."/>
        </authorList>
    </citation>
    <scope>NUCLEOTIDE SEQUENCE</scope>
    <source>
        <strain evidence="2 4">CBS 304.34</strain>
    </source>
</reference>
<accession>A0A6A6Y2A4</accession>
<dbReference type="Proteomes" id="UP000504636">
    <property type="component" value="Unplaced"/>
</dbReference>
<dbReference type="RefSeq" id="XP_033569733.1">
    <property type="nucleotide sequence ID" value="XM_033721328.1"/>
</dbReference>
<proteinExistence type="predicted"/>
<evidence type="ECO:0000313" key="4">
    <source>
        <dbReference type="RefSeq" id="XP_033569733.1"/>
    </source>
</evidence>
<dbReference type="EMBL" id="MU003721">
    <property type="protein sequence ID" value="KAF2802769.1"/>
    <property type="molecule type" value="Genomic_DNA"/>
</dbReference>
<protein>
    <submittedName>
        <fullName evidence="2 4">Uncharacterized protein</fullName>
    </submittedName>
</protein>
<evidence type="ECO:0000313" key="2">
    <source>
        <dbReference type="EMBL" id="KAF2802769.1"/>
    </source>
</evidence>
<dbReference type="GeneID" id="54462221"/>
<gene>
    <name evidence="2 4" type="ORF">BDZ99DRAFT_468725</name>
</gene>
<organism evidence="2">
    <name type="scientific">Mytilinidion resinicola</name>
    <dbReference type="NCBI Taxonomy" id="574789"/>
    <lineage>
        <taxon>Eukaryota</taxon>
        <taxon>Fungi</taxon>
        <taxon>Dikarya</taxon>
        <taxon>Ascomycota</taxon>
        <taxon>Pezizomycotina</taxon>
        <taxon>Dothideomycetes</taxon>
        <taxon>Pleosporomycetidae</taxon>
        <taxon>Mytilinidiales</taxon>
        <taxon>Mytilinidiaceae</taxon>
        <taxon>Mytilinidion</taxon>
    </lineage>
</organism>
<reference evidence="4" key="2">
    <citation type="submission" date="2020-04" db="EMBL/GenBank/DDBJ databases">
        <authorList>
            <consortium name="NCBI Genome Project"/>
        </authorList>
    </citation>
    <scope>NUCLEOTIDE SEQUENCE</scope>
    <source>
        <strain evidence="4">CBS 304.34</strain>
    </source>
</reference>
<sequence length="93" mass="10161">MEEPTALPGQTQSWRQWWPPKNIGVSSAELKEKPWIGWKPDLADPTAKPWLKWAPRDLHVYHHAFNSLDAGGDGPQKPLGPDGAPASSNAEGG</sequence>
<dbReference type="OrthoDB" id="4175433at2759"/>
<evidence type="ECO:0000256" key="1">
    <source>
        <dbReference type="SAM" id="MobiDB-lite"/>
    </source>
</evidence>
<dbReference type="AlphaFoldDB" id="A0A6A6Y2A4"/>
<reference evidence="4" key="3">
    <citation type="submission" date="2025-04" db="UniProtKB">
        <authorList>
            <consortium name="RefSeq"/>
        </authorList>
    </citation>
    <scope>IDENTIFICATION</scope>
    <source>
        <strain evidence="4">CBS 304.34</strain>
    </source>
</reference>
<keyword evidence="3" id="KW-1185">Reference proteome</keyword>